<dbReference type="EMBL" id="GBRH01264114">
    <property type="protein sequence ID" value="JAD33781.1"/>
    <property type="molecule type" value="Transcribed_RNA"/>
</dbReference>
<dbReference type="AlphaFoldDB" id="A0A0A8Z4P1"/>
<evidence type="ECO:0000313" key="1">
    <source>
        <dbReference type="EMBL" id="JAD33781.1"/>
    </source>
</evidence>
<reference evidence="1" key="1">
    <citation type="submission" date="2014-09" db="EMBL/GenBank/DDBJ databases">
        <authorList>
            <person name="Magalhaes I.L.F."/>
            <person name="Oliveira U."/>
            <person name="Santos F.R."/>
            <person name="Vidigal T.H.D.A."/>
            <person name="Brescovit A.D."/>
            <person name="Santos A.J."/>
        </authorList>
    </citation>
    <scope>NUCLEOTIDE SEQUENCE</scope>
    <source>
        <tissue evidence="1">Shoot tissue taken approximately 20 cm above the soil surface</tissue>
    </source>
</reference>
<proteinExistence type="predicted"/>
<sequence length="31" mass="3622">MNMKLELVDQIRQNMGKTRNTNCCSQQPVKI</sequence>
<reference evidence="1" key="2">
    <citation type="journal article" date="2015" name="Data Brief">
        <title>Shoot transcriptome of the giant reed, Arundo donax.</title>
        <authorList>
            <person name="Barrero R.A."/>
            <person name="Guerrero F.D."/>
            <person name="Moolhuijzen P."/>
            <person name="Goolsby J.A."/>
            <person name="Tidwell J."/>
            <person name="Bellgard S.E."/>
            <person name="Bellgard M.I."/>
        </authorList>
    </citation>
    <scope>NUCLEOTIDE SEQUENCE</scope>
    <source>
        <tissue evidence="1">Shoot tissue taken approximately 20 cm above the soil surface</tissue>
    </source>
</reference>
<organism evidence="1">
    <name type="scientific">Arundo donax</name>
    <name type="common">Giant reed</name>
    <name type="synonym">Donax arundinaceus</name>
    <dbReference type="NCBI Taxonomy" id="35708"/>
    <lineage>
        <taxon>Eukaryota</taxon>
        <taxon>Viridiplantae</taxon>
        <taxon>Streptophyta</taxon>
        <taxon>Embryophyta</taxon>
        <taxon>Tracheophyta</taxon>
        <taxon>Spermatophyta</taxon>
        <taxon>Magnoliopsida</taxon>
        <taxon>Liliopsida</taxon>
        <taxon>Poales</taxon>
        <taxon>Poaceae</taxon>
        <taxon>PACMAD clade</taxon>
        <taxon>Arundinoideae</taxon>
        <taxon>Arundineae</taxon>
        <taxon>Arundo</taxon>
    </lineage>
</organism>
<accession>A0A0A8Z4P1</accession>
<protein>
    <submittedName>
        <fullName evidence="1">Uncharacterized protein</fullName>
    </submittedName>
</protein>
<name>A0A0A8Z4P1_ARUDO</name>